<reference evidence="9 10" key="1">
    <citation type="submission" date="2020-03" db="EMBL/GenBank/DDBJ databases">
        <title>Assessment of the enzymatic potential of alkaline-tolerant lipase obtained from Bacillus luteus H11 (technogenic soil) for the bioremediation of saline soils contaminated with petroleum substances.</title>
        <authorList>
            <person name="Kalwasinska A."/>
        </authorList>
    </citation>
    <scope>NUCLEOTIDE SEQUENCE [LARGE SCALE GENOMIC DNA]</scope>
    <source>
        <strain evidence="9 10">H11</strain>
    </source>
</reference>
<protein>
    <recommendedName>
        <fullName evidence="2 5">Cell shape-determining protein MreC</fullName>
    </recommendedName>
    <alternativeName>
        <fullName evidence="4 5">Cell shape protein MreC</fullName>
    </alternativeName>
</protein>
<dbReference type="PANTHER" id="PTHR34138:SF1">
    <property type="entry name" value="CELL SHAPE-DETERMINING PROTEIN MREC"/>
    <property type="match status" value="1"/>
</dbReference>
<dbReference type="NCBIfam" id="TIGR00219">
    <property type="entry name" value="mreC"/>
    <property type="match status" value="1"/>
</dbReference>
<evidence type="ECO:0000256" key="1">
    <source>
        <dbReference type="ARBA" id="ARBA00009369"/>
    </source>
</evidence>
<dbReference type="InterPro" id="IPR042177">
    <property type="entry name" value="Cell/Rod_1"/>
</dbReference>
<keyword evidence="3 5" id="KW-0133">Cell shape</keyword>
<comment type="function">
    <text evidence="5">Involved in formation and maintenance of cell shape.</text>
</comment>
<dbReference type="GO" id="GO:0008360">
    <property type="term" value="P:regulation of cell shape"/>
    <property type="evidence" value="ECO:0007669"/>
    <property type="project" value="UniProtKB-KW"/>
</dbReference>
<gene>
    <name evidence="9" type="primary">mreC</name>
    <name evidence="9" type="ORF">HCN83_04085</name>
</gene>
<evidence type="ECO:0000256" key="4">
    <source>
        <dbReference type="ARBA" id="ARBA00032089"/>
    </source>
</evidence>
<dbReference type="Pfam" id="PF04085">
    <property type="entry name" value="MreC"/>
    <property type="match status" value="1"/>
</dbReference>
<dbReference type="GO" id="GO:0005886">
    <property type="term" value="C:plasma membrane"/>
    <property type="evidence" value="ECO:0007669"/>
    <property type="project" value="TreeGrafter"/>
</dbReference>
<feature type="domain" description="Rod shape-determining protein MreC beta-barrel core" evidence="8">
    <location>
        <begin position="123"/>
        <end position="275"/>
    </location>
</feature>
<comment type="similarity">
    <text evidence="1 5">Belongs to the MreC family.</text>
</comment>
<dbReference type="Gene3D" id="1.20.5.490">
    <property type="entry name" value="Single helix bin"/>
    <property type="match status" value="1"/>
</dbReference>
<dbReference type="EMBL" id="JAATHJ010000004">
    <property type="protein sequence ID" value="NJP36760.1"/>
    <property type="molecule type" value="Genomic_DNA"/>
</dbReference>
<accession>A0A969TTX9</accession>
<sequence>MSPFFSNRRLIVLLVCLIFLVGLIGYSLSDQRGLSWPEQFIQDSVGTVQSVFSRPAYMISNAVDSVNELRNVYEENQMLRSHLDEYAALQSELTQLQRRNDELEEAMDVQDNLLDYSVRNATVIHRSPDRWNELIGINLGAQHGIEQDMAVITSQGLIGKIRDVSQFSSSVQLLSDQDANNRISAMAESDDETIYGFMEGIDDETGHLRFTKIDVDIEVEEGMIVSTSGLGGVFPDGLTIGEIVDVTTDEYGLSQTALVEPAADYYHLDYVMVIERGASQTSLFDELDEEEEDMVPQIDPEADPDEDPAADPEAVPEEGVE</sequence>
<keyword evidence="6" id="KW-0175">Coiled coil</keyword>
<evidence type="ECO:0000259" key="8">
    <source>
        <dbReference type="Pfam" id="PF04085"/>
    </source>
</evidence>
<dbReference type="InterPro" id="IPR042175">
    <property type="entry name" value="Cell/Rod_MreC_2"/>
</dbReference>
<dbReference type="InterPro" id="IPR007221">
    <property type="entry name" value="MreC"/>
</dbReference>
<feature type="compositionally biased region" description="Acidic residues" evidence="7">
    <location>
        <begin position="285"/>
        <end position="321"/>
    </location>
</feature>
<evidence type="ECO:0000313" key="10">
    <source>
        <dbReference type="Proteomes" id="UP000752012"/>
    </source>
</evidence>
<dbReference type="Gene3D" id="2.40.10.340">
    <property type="entry name" value="Rod shape-determining protein MreC, domain 1"/>
    <property type="match status" value="1"/>
</dbReference>
<dbReference type="PIRSF" id="PIRSF038471">
    <property type="entry name" value="MreC"/>
    <property type="match status" value="1"/>
</dbReference>
<dbReference type="RefSeq" id="WP_168005052.1">
    <property type="nucleotide sequence ID" value="NZ_JAATHJ010000004.1"/>
</dbReference>
<keyword evidence="10" id="KW-1185">Reference proteome</keyword>
<feature type="region of interest" description="Disordered" evidence="7">
    <location>
        <begin position="284"/>
        <end position="321"/>
    </location>
</feature>
<organism evidence="9 10">
    <name type="scientific">Alkalicoccus luteus</name>
    <dbReference type="NCBI Taxonomy" id="1237094"/>
    <lineage>
        <taxon>Bacteria</taxon>
        <taxon>Bacillati</taxon>
        <taxon>Bacillota</taxon>
        <taxon>Bacilli</taxon>
        <taxon>Bacillales</taxon>
        <taxon>Bacillaceae</taxon>
        <taxon>Alkalicoccus</taxon>
    </lineage>
</organism>
<evidence type="ECO:0000256" key="2">
    <source>
        <dbReference type="ARBA" id="ARBA00013855"/>
    </source>
</evidence>
<evidence type="ECO:0000313" key="9">
    <source>
        <dbReference type="EMBL" id="NJP36760.1"/>
    </source>
</evidence>
<name>A0A969TTX9_9BACI</name>
<evidence type="ECO:0000256" key="7">
    <source>
        <dbReference type="SAM" id="MobiDB-lite"/>
    </source>
</evidence>
<dbReference type="PANTHER" id="PTHR34138">
    <property type="entry name" value="CELL SHAPE-DETERMINING PROTEIN MREC"/>
    <property type="match status" value="1"/>
</dbReference>
<evidence type="ECO:0000256" key="6">
    <source>
        <dbReference type="SAM" id="Coils"/>
    </source>
</evidence>
<dbReference type="Proteomes" id="UP000752012">
    <property type="component" value="Unassembled WGS sequence"/>
</dbReference>
<feature type="coiled-coil region" evidence="6">
    <location>
        <begin position="79"/>
        <end position="113"/>
    </location>
</feature>
<evidence type="ECO:0000256" key="5">
    <source>
        <dbReference type="PIRNR" id="PIRNR038471"/>
    </source>
</evidence>
<comment type="caution">
    <text evidence="9">The sequence shown here is derived from an EMBL/GenBank/DDBJ whole genome shotgun (WGS) entry which is preliminary data.</text>
</comment>
<dbReference type="InterPro" id="IPR055342">
    <property type="entry name" value="MreC_beta-barrel_core"/>
</dbReference>
<proteinExistence type="inferred from homology"/>
<dbReference type="AlphaFoldDB" id="A0A969TTX9"/>
<dbReference type="Gene3D" id="2.40.10.350">
    <property type="entry name" value="Rod shape-determining protein MreC, domain 2"/>
    <property type="match status" value="1"/>
</dbReference>
<evidence type="ECO:0000256" key="3">
    <source>
        <dbReference type="ARBA" id="ARBA00022960"/>
    </source>
</evidence>